<dbReference type="PROSITE" id="PS00893">
    <property type="entry name" value="NUDIX_BOX"/>
    <property type="match status" value="1"/>
</dbReference>
<dbReference type="InterPro" id="IPR000086">
    <property type="entry name" value="NUDIX_hydrolase_dom"/>
</dbReference>
<dbReference type="InterPro" id="IPR020084">
    <property type="entry name" value="NUDIX_hydrolase_CS"/>
</dbReference>
<evidence type="ECO:0000259" key="13">
    <source>
        <dbReference type="PROSITE" id="PS51462"/>
    </source>
</evidence>
<evidence type="ECO:0000313" key="15">
    <source>
        <dbReference type="Proteomes" id="UP000229600"/>
    </source>
</evidence>
<comment type="similarity">
    <text evidence="2 12">Belongs to the Nudix hydrolase family.</text>
</comment>
<dbReference type="InterPro" id="IPR020476">
    <property type="entry name" value="Nudix_hydrolase"/>
</dbReference>
<keyword evidence="8" id="KW-0460">Magnesium</keyword>
<dbReference type="GO" id="GO:0008413">
    <property type="term" value="F:8-oxo-7,8-dihydroguanosine triphosphate pyrophosphatase activity"/>
    <property type="evidence" value="ECO:0007669"/>
    <property type="project" value="TreeGrafter"/>
</dbReference>
<protein>
    <recommendedName>
        <fullName evidence="11">8-oxo-dGTP diphosphatase</fullName>
        <ecNumber evidence="11">3.6.1.55</ecNumber>
    </recommendedName>
</protein>
<evidence type="ECO:0000256" key="10">
    <source>
        <dbReference type="ARBA" id="ARBA00035861"/>
    </source>
</evidence>
<evidence type="ECO:0000256" key="6">
    <source>
        <dbReference type="ARBA" id="ARBA00022763"/>
    </source>
</evidence>
<dbReference type="PRINTS" id="PR00502">
    <property type="entry name" value="NUDIXFAMILY"/>
</dbReference>
<evidence type="ECO:0000256" key="2">
    <source>
        <dbReference type="ARBA" id="ARBA00005582"/>
    </source>
</evidence>
<dbReference type="AlphaFoldDB" id="A0A2H0N5T8"/>
<dbReference type="EC" id="3.6.1.55" evidence="11"/>
<dbReference type="GO" id="GO:0044715">
    <property type="term" value="F:8-oxo-dGDP phosphatase activity"/>
    <property type="evidence" value="ECO:0007669"/>
    <property type="project" value="TreeGrafter"/>
</dbReference>
<dbReference type="GO" id="GO:0006281">
    <property type="term" value="P:DNA repair"/>
    <property type="evidence" value="ECO:0007669"/>
    <property type="project" value="UniProtKB-KW"/>
</dbReference>
<evidence type="ECO:0000256" key="1">
    <source>
        <dbReference type="ARBA" id="ARBA00001946"/>
    </source>
</evidence>
<dbReference type="Pfam" id="PF00293">
    <property type="entry name" value="NUDIX"/>
    <property type="match status" value="1"/>
</dbReference>
<dbReference type="PANTHER" id="PTHR47707">
    <property type="entry name" value="8-OXO-DGTP DIPHOSPHATASE"/>
    <property type="match status" value="1"/>
</dbReference>
<evidence type="ECO:0000256" key="3">
    <source>
        <dbReference type="ARBA" id="ARBA00022457"/>
    </source>
</evidence>
<keyword evidence="5" id="KW-0479">Metal-binding</keyword>
<keyword evidence="6" id="KW-0227">DNA damage</keyword>
<dbReference type="Proteomes" id="UP000229600">
    <property type="component" value="Unassembled WGS sequence"/>
</dbReference>
<feature type="domain" description="Nudix hydrolase" evidence="13">
    <location>
        <begin position="1"/>
        <end position="123"/>
    </location>
</feature>
<organism evidence="14 15">
    <name type="scientific">Candidatus Magasanikbacteria bacterium CG11_big_fil_rev_8_21_14_0_20_39_34</name>
    <dbReference type="NCBI Taxonomy" id="1974653"/>
    <lineage>
        <taxon>Bacteria</taxon>
        <taxon>Candidatus Magasanikiibacteriota</taxon>
    </lineage>
</organism>
<dbReference type="Gene3D" id="3.90.79.10">
    <property type="entry name" value="Nucleoside Triphosphate Pyrophosphohydrolase"/>
    <property type="match status" value="1"/>
</dbReference>
<sequence length="125" mass="14707">MEYDGEFIILLRNSEKPDGNTWGLPAGKIDSGETPLGCIVREIKEETGYTTEPEELKFLGKYEYSFPEFNLVFFTYKLCLQERIKIVYSEREHRDWMYVSADNCYSMKNLVRGLHDVIKRTGYIK</sequence>
<dbReference type="SUPFAM" id="SSF55811">
    <property type="entry name" value="Nudix"/>
    <property type="match status" value="1"/>
</dbReference>
<comment type="caution">
    <text evidence="14">The sequence shown here is derived from an EMBL/GenBank/DDBJ whole genome shotgun (WGS) entry which is preliminary data.</text>
</comment>
<dbReference type="EMBL" id="PCWN01000007">
    <property type="protein sequence ID" value="PIR04270.1"/>
    <property type="molecule type" value="Genomic_DNA"/>
</dbReference>
<dbReference type="PROSITE" id="PS51462">
    <property type="entry name" value="NUDIX"/>
    <property type="match status" value="1"/>
</dbReference>
<evidence type="ECO:0000256" key="11">
    <source>
        <dbReference type="ARBA" id="ARBA00038905"/>
    </source>
</evidence>
<evidence type="ECO:0000256" key="4">
    <source>
        <dbReference type="ARBA" id="ARBA00022705"/>
    </source>
</evidence>
<comment type="catalytic activity">
    <reaction evidence="10">
        <text>8-oxo-dGTP + H2O = 8-oxo-dGMP + diphosphate + H(+)</text>
        <dbReference type="Rhea" id="RHEA:31575"/>
        <dbReference type="ChEBI" id="CHEBI:15377"/>
        <dbReference type="ChEBI" id="CHEBI:15378"/>
        <dbReference type="ChEBI" id="CHEBI:33019"/>
        <dbReference type="ChEBI" id="CHEBI:63224"/>
        <dbReference type="ChEBI" id="CHEBI:77896"/>
        <dbReference type="EC" id="3.6.1.55"/>
    </reaction>
</comment>
<dbReference type="GO" id="GO:0044716">
    <property type="term" value="F:8-oxo-GDP phosphatase activity"/>
    <property type="evidence" value="ECO:0007669"/>
    <property type="project" value="TreeGrafter"/>
</dbReference>
<keyword evidence="3" id="KW-0515">Mutator protein</keyword>
<dbReference type="PANTHER" id="PTHR47707:SF1">
    <property type="entry name" value="NUDIX HYDROLASE FAMILY PROTEIN"/>
    <property type="match status" value="1"/>
</dbReference>
<reference evidence="14 15" key="1">
    <citation type="submission" date="2017-09" db="EMBL/GenBank/DDBJ databases">
        <title>Depth-based differentiation of microbial function through sediment-hosted aquifers and enrichment of novel symbionts in the deep terrestrial subsurface.</title>
        <authorList>
            <person name="Probst A.J."/>
            <person name="Ladd B."/>
            <person name="Jarett J.K."/>
            <person name="Geller-Mcgrath D.E."/>
            <person name="Sieber C.M."/>
            <person name="Emerson J.B."/>
            <person name="Anantharaman K."/>
            <person name="Thomas B.C."/>
            <person name="Malmstrom R."/>
            <person name="Stieglmeier M."/>
            <person name="Klingl A."/>
            <person name="Woyke T."/>
            <person name="Ryan C.M."/>
            <person name="Banfield J.F."/>
        </authorList>
    </citation>
    <scope>NUCLEOTIDE SEQUENCE [LARGE SCALE GENOMIC DNA]</scope>
    <source>
        <strain evidence="14">CG11_big_fil_rev_8_21_14_0_20_39_34</strain>
    </source>
</reference>
<comment type="cofactor">
    <cofactor evidence="1">
        <name>Mg(2+)</name>
        <dbReference type="ChEBI" id="CHEBI:18420"/>
    </cofactor>
</comment>
<evidence type="ECO:0000256" key="9">
    <source>
        <dbReference type="ARBA" id="ARBA00023204"/>
    </source>
</evidence>
<dbReference type="GO" id="GO:0006260">
    <property type="term" value="P:DNA replication"/>
    <property type="evidence" value="ECO:0007669"/>
    <property type="project" value="UniProtKB-KW"/>
</dbReference>
<keyword evidence="7 12" id="KW-0378">Hydrolase</keyword>
<gene>
    <name evidence="14" type="ORF">COV59_02270</name>
</gene>
<evidence type="ECO:0000256" key="7">
    <source>
        <dbReference type="ARBA" id="ARBA00022801"/>
    </source>
</evidence>
<evidence type="ECO:0000256" key="5">
    <source>
        <dbReference type="ARBA" id="ARBA00022723"/>
    </source>
</evidence>
<evidence type="ECO:0000256" key="8">
    <source>
        <dbReference type="ARBA" id="ARBA00022842"/>
    </source>
</evidence>
<keyword evidence="9" id="KW-0234">DNA repair</keyword>
<proteinExistence type="inferred from homology"/>
<keyword evidence="4" id="KW-0235">DNA replication</keyword>
<name>A0A2H0N5T8_9BACT</name>
<dbReference type="CDD" id="cd02883">
    <property type="entry name" value="NUDIX_Hydrolase"/>
    <property type="match status" value="1"/>
</dbReference>
<dbReference type="GO" id="GO:0035539">
    <property type="term" value="F:8-oxo-7,8-dihydrodeoxyguanosine triphosphate pyrophosphatase activity"/>
    <property type="evidence" value="ECO:0007669"/>
    <property type="project" value="UniProtKB-EC"/>
</dbReference>
<dbReference type="GO" id="GO:0046872">
    <property type="term" value="F:metal ion binding"/>
    <property type="evidence" value="ECO:0007669"/>
    <property type="project" value="UniProtKB-KW"/>
</dbReference>
<accession>A0A2H0N5T8</accession>
<evidence type="ECO:0000256" key="12">
    <source>
        <dbReference type="RuleBase" id="RU003476"/>
    </source>
</evidence>
<dbReference type="InterPro" id="IPR015797">
    <property type="entry name" value="NUDIX_hydrolase-like_dom_sf"/>
</dbReference>
<evidence type="ECO:0000313" key="14">
    <source>
        <dbReference type="EMBL" id="PIR04270.1"/>
    </source>
</evidence>
<dbReference type="InterPro" id="IPR047127">
    <property type="entry name" value="MutT-like"/>
</dbReference>